<dbReference type="InterPro" id="IPR021955">
    <property type="entry name" value="DUF3572"/>
</dbReference>
<evidence type="ECO:0008006" key="3">
    <source>
        <dbReference type="Google" id="ProtNLM"/>
    </source>
</evidence>
<dbReference type="Proteomes" id="UP000035489">
    <property type="component" value="Unassembled WGS sequence"/>
</dbReference>
<comment type="caution">
    <text evidence="1">The sequence shown here is derived from an EMBL/GenBank/DDBJ whole genome shotgun (WGS) entry which is preliminary data.</text>
</comment>
<reference evidence="1 2" key="1">
    <citation type="submission" date="2015-05" db="EMBL/GenBank/DDBJ databases">
        <title>Draft genome sequence of Microvirga vignae strain BR3299, a novel nitrogen fixing bacteria isolated from Brazil semi-aired region.</title>
        <authorList>
            <person name="Zilli J.E."/>
            <person name="Passos S.R."/>
            <person name="Leite J."/>
            <person name="Baldani J.I."/>
            <person name="Xavier G.R."/>
            <person name="Rumjaneck N.G."/>
            <person name="Simoes-Araujo J.L."/>
        </authorList>
    </citation>
    <scope>NUCLEOTIDE SEQUENCE [LARGE SCALE GENOMIC DNA]</scope>
    <source>
        <strain evidence="1 2">BR3299</strain>
    </source>
</reference>
<dbReference type="PATRIC" id="fig|1225564.3.peg.2077"/>
<dbReference type="EMBL" id="LCYG01000019">
    <property type="protein sequence ID" value="KLK93549.1"/>
    <property type="molecule type" value="Genomic_DNA"/>
</dbReference>
<accession>A0A0H1REN3</accession>
<name>A0A0H1REN3_9HYPH</name>
<proteinExistence type="predicted"/>
<organism evidence="1 2">
    <name type="scientific">Microvirga vignae</name>
    <dbReference type="NCBI Taxonomy" id="1225564"/>
    <lineage>
        <taxon>Bacteria</taxon>
        <taxon>Pseudomonadati</taxon>
        <taxon>Pseudomonadota</taxon>
        <taxon>Alphaproteobacteria</taxon>
        <taxon>Hyphomicrobiales</taxon>
        <taxon>Methylobacteriaceae</taxon>
        <taxon>Microvirga</taxon>
    </lineage>
</organism>
<dbReference type="AlphaFoldDB" id="A0A0H1REN3"/>
<dbReference type="RefSeq" id="WP_047188432.1">
    <property type="nucleotide sequence ID" value="NZ_LCYG01000019.1"/>
</dbReference>
<evidence type="ECO:0000313" key="1">
    <source>
        <dbReference type="EMBL" id="KLK93549.1"/>
    </source>
</evidence>
<dbReference type="STRING" id="1225564.AA309_07725"/>
<keyword evidence="2" id="KW-1185">Reference proteome</keyword>
<protein>
    <recommendedName>
        <fullName evidence="3">DUF3572 domain-containing protein</fullName>
    </recommendedName>
</protein>
<gene>
    <name evidence="1" type="ORF">AA309_07725</name>
</gene>
<evidence type="ECO:0000313" key="2">
    <source>
        <dbReference type="Proteomes" id="UP000035489"/>
    </source>
</evidence>
<dbReference type="Pfam" id="PF12096">
    <property type="entry name" value="DUF3572"/>
    <property type="match status" value="1"/>
</dbReference>
<sequence length="96" mass="10629">MNTPLKRMNRDEAETIALSAFAFITSDEERMGRFLAVSGLRPDTIRSAASEPGFFAGILDYIAADEPLLIALAKEMNTKPEHIMAAHWTLSPSEFD</sequence>